<gene>
    <name evidence="1" type="ORF">g.15510</name>
</gene>
<dbReference type="AlphaFoldDB" id="A0A1D2ACP4"/>
<sequence length="327" mass="35025">AGIATLDLSEFHFAMHRTLLPTPAQFTSLWGRTAPALFCTHPQNQLSARSRQDRRTSRAFMGKKADAPAQAITIIGGGRIGQALVDMGPGSDVLLKRGSSFPKDAPSPIIVCTRNDALEGVIESVPKDRHGDLVFIQNGMLQPWLEGRGLASATQLLVYFAVAKAGDTPVDGKTDVNPEGLTSVWGPHSEAVAQRLAAGGLACKVLDRPAFLQAMLEKLVWISAFMLVGVTHGGCSVGEVERVHSQQTAELVEELASAGAAALGVRLEAGAWERLAAYARSVANYPTALKEFEWRNGWFKELSREASASGKQDPCPMHTRLLAGLGY</sequence>
<accession>A0A1D2ACP4</accession>
<reference evidence="1" key="1">
    <citation type="submission" date="2015-08" db="EMBL/GenBank/DDBJ databases">
        <authorList>
            <person name="Babu N.S."/>
            <person name="Beckwith C.J."/>
            <person name="Beseler K.G."/>
            <person name="Brison A."/>
            <person name="Carone J.V."/>
            <person name="Caskin T.P."/>
            <person name="Diamond M."/>
            <person name="Durham M.E."/>
            <person name="Foxe J.M."/>
            <person name="Go M."/>
            <person name="Henderson B.A."/>
            <person name="Jones I.B."/>
            <person name="McGettigan J.A."/>
            <person name="Micheletti S.J."/>
            <person name="Nasrallah M.E."/>
            <person name="Ortiz D."/>
            <person name="Piller C.R."/>
            <person name="Privatt S.R."/>
            <person name="Schneider S.L."/>
            <person name="Sharp S."/>
            <person name="Smith T.C."/>
            <person name="Stanton J.D."/>
            <person name="Ullery H.E."/>
            <person name="Wilson R.J."/>
            <person name="Serrano M.G."/>
            <person name="Buck G."/>
            <person name="Lee V."/>
            <person name="Wang Y."/>
            <person name="Carvalho R."/>
            <person name="Voegtly L."/>
            <person name="Shi R."/>
            <person name="Duckworth R."/>
            <person name="Johnson A."/>
            <person name="Loviza R."/>
            <person name="Walstead R."/>
            <person name="Shah Z."/>
            <person name="Kiflezghi M."/>
            <person name="Wade K."/>
            <person name="Ball S.L."/>
            <person name="Bradley K.W."/>
            <person name="Asai D.J."/>
            <person name="Bowman C.A."/>
            <person name="Russell D.A."/>
            <person name="Pope W.H."/>
            <person name="Jacobs-Sera D."/>
            <person name="Hendrix R.W."/>
            <person name="Hatfull G.F."/>
        </authorList>
    </citation>
    <scope>NUCLEOTIDE SEQUENCE</scope>
</reference>
<protein>
    <recommendedName>
        <fullName evidence="2">Ketopantoate reductase N-terminal domain-containing protein</fullName>
    </recommendedName>
</protein>
<proteinExistence type="predicted"/>
<dbReference type="PANTHER" id="PTHR34044:SF1">
    <property type="entry name" value="NUCLEAR PROTEIN"/>
    <property type="match status" value="1"/>
</dbReference>
<evidence type="ECO:0008006" key="2">
    <source>
        <dbReference type="Google" id="ProtNLM"/>
    </source>
</evidence>
<organism evidence="1">
    <name type="scientific">Auxenochlorella protothecoides</name>
    <name type="common">Green microalga</name>
    <name type="synonym">Chlorella protothecoides</name>
    <dbReference type="NCBI Taxonomy" id="3075"/>
    <lineage>
        <taxon>Eukaryota</taxon>
        <taxon>Viridiplantae</taxon>
        <taxon>Chlorophyta</taxon>
        <taxon>core chlorophytes</taxon>
        <taxon>Trebouxiophyceae</taxon>
        <taxon>Chlorellales</taxon>
        <taxon>Chlorellaceae</taxon>
        <taxon>Auxenochlorella</taxon>
    </lineage>
</organism>
<dbReference type="EMBL" id="GDKF01001636">
    <property type="protein sequence ID" value="JAT76986.1"/>
    <property type="molecule type" value="Transcribed_RNA"/>
</dbReference>
<evidence type="ECO:0000313" key="1">
    <source>
        <dbReference type="EMBL" id="JAT76986.1"/>
    </source>
</evidence>
<dbReference type="PANTHER" id="PTHR34044">
    <property type="entry name" value="NUCLEAR PROTEIN"/>
    <property type="match status" value="1"/>
</dbReference>
<name>A0A1D2ACP4_AUXPR</name>
<feature type="non-terminal residue" evidence="1">
    <location>
        <position position="1"/>
    </location>
</feature>